<name>A0ABW4ZWL8_9BACL</name>
<dbReference type="InterPro" id="IPR051324">
    <property type="entry name" value="Stress/Tellurium_Resist"/>
</dbReference>
<dbReference type="RefSeq" id="WP_386045577.1">
    <property type="nucleotide sequence ID" value="NZ_JBHUIO010000005.1"/>
</dbReference>
<keyword evidence="3" id="KW-1185">Reference proteome</keyword>
<evidence type="ECO:0000259" key="1">
    <source>
        <dbReference type="Pfam" id="PF02342"/>
    </source>
</evidence>
<dbReference type="Proteomes" id="UP001597343">
    <property type="component" value="Unassembled WGS sequence"/>
</dbReference>
<proteinExistence type="predicted"/>
<dbReference type="PANTHER" id="PTHR32097">
    <property type="entry name" value="CAMP-BINDING PROTEIN 1-RELATED"/>
    <property type="match status" value="1"/>
</dbReference>
<dbReference type="Gene3D" id="2.60.60.30">
    <property type="entry name" value="sav2460 like domains"/>
    <property type="match status" value="1"/>
</dbReference>
<evidence type="ECO:0000313" key="3">
    <source>
        <dbReference type="Proteomes" id="UP001597343"/>
    </source>
</evidence>
<feature type="domain" description="TerD" evidence="1">
    <location>
        <begin position="1"/>
        <end position="199"/>
    </location>
</feature>
<accession>A0ABW4ZWL8</accession>
<dbReference type="Pfam" id="PF02342">
    <property type="entry name" value="TerD"/>
    <property type="match status" value="1"/>
</dbReference>
<dbReference type="InterPro" id="IPR003325">
    <property type="entry name" value="TerD"/>
</dbReference>
<reference evidence="3" key="1">
    <citation type="journal article" date="2019" name="Int. J. Syst. Evol. Microbiol.">
        <title>The Global Catalogue of Microorganisms (GCM) 10K type strain sequencing project: providing services to taxonomists for standard genome sequencing and annotation.</title>
        <authorList>
            <consortium name="The Broad Institute Genomics Platform"/>
            <consortium name="The Broad Institute Genome Sequencing Center for Infectious Disease"/>
            <person name="Wu L."/>
            <person name="Ma J."/>
        </authorList>
    </citation>
    <scope>NUCLEOTIDE SEQUENCE [LARGE SCALE GENOMIC DNA]</scope>
    <source>
        <strain evidence="3">CGMCC 1.13574</strain>
    </source>
</reference>
<dbReference type="PANTHER" id="PTHR32097:SF15">
    <property type="entry name" value="STRESS RESPONSE PROTEIN SCP2"/>
    <property type="match status" value="1"/>
</dbReference>
<comment type="caution">
    <text evidence="2">The sequence shown here is derived from an EMBL/GenBank/DDBJ whole genome shotgun (WGS) entry which is preliminary data.</text>
</comment>
<gene>
    <name evidence="2" type="ORF">ACFSOY_08300</name>
</gene>
<dbReference type="EMBL" id="JBHUIO010000005">
    <property type="protein sequence ID" value="MFD2169995.1"/>
    <property type="molecule type" value="Genomic_DNA"/>
</dbReference>
<evidence type="ECO:0000313" key="2">
    <source>
        <dbReference type="EMBL" id="MFD2169995.1"/>
    </source>
</evidence>
<sequence length="200" mass="21949">MAISLVKGQKIDLTKSNAGLTNLIVGLGWDPVEVTKKGLFGFKKKAEMNIDCDASALLLDANGKLTDGKNLVCFYNKQSPCNSVVHSGDNLTGEGDGDDEQIFVDLNKVPANVHKILMVVNIYQCESRGQDFGMIKQAFIRVVNRANDQELVRFNLSDDHSGKTALIVAEIYRHNGEWKFNAIGEGTHAAHIDLLAAKYK</sequence>
<organism evidence="2 3">
    <name type="scientific">Tumebacillus lipolyticus</name>
    <dbReference type="NCBI Taxonomy" id="1280370"/>
    <lineage>
        <taxon>Bacteria</taxon>
        <taxon>Bacillati</taxon>
        <taxon>Bacillota</taxon>
        <taxon>Bacilli</taxon>
        <taxon>Bacillales</taxon>
        <taxon>Alicyclobacillaceae</taxon>
        <taxon>Tumebacillus</taxon>
    </lineage>
</organism>
<protein>
    <submittedName>
        <fullName evidence="2">TerD family protein</fullName>
    </submittedName>
</protein>
<dbReference type="CDD" id="cd06974">
    <property type="entry name" value="TerD_like"/>
    <property type="match status" value="1"/>
</dbReference>